<name>A0A0E9PMP9_ANGAN</name>
<evidence type="ECO:0000313" key="1">
    <source>
        <dbReference type="EMBL" id="JAH05764.1"/>
    </source>
</evidence>
<proteinExistence type="predicted"/>
<sequence>MTHIFIFQCHSRQNRLLCHLALFT</sequence>
<accession>A0A0E9PMP9</accession>
<dbReference type="EMBL" id="GBXM01102813">
    <property type="protein sequence ID" value="JAH05764.1"/>
    <property type="molecule type" value="Transcribed_RNA"/>
</dbReference>
<reference evidence="1" key="1">
    <citation type="submission" date="2014-11" db="EMBL/GenBank/DDBJ databases">
        <authorList>
            <person name="Amaro Gonzalez C."/>
        </authorList>
    </citation>
    <scope>NUCLEOTIDE SEQUENCE</scope>
</reference>
<protein>
    <submittedName>
        <fullName evidence="1">Uncharacterized protein</fullName>
    </submittedName>
</protein>
<dbReference type="AlphaFoldDB" id="A0A0E9PMP9"/>
<reference evidence="1" key="2">
    <citation type="journal article" date="2015" name="Fish Shellfish Immunol.">
        <title>Early steps in the European eel (Anguilla anguilla)-Vibrio vulnificus interaction in the gills: Role of the RtxA13 toxin.</title>
        <authorList>
            <person name="Callol A."/>
            <person name="Pajuelo D."/>
            <person name="Ebbesson L."/>
            <person name="Teles M."/>
            <person name="MacKenzie S."/>
            <person name="Amaro C."/>
        </authorList>
    </citation>
    <scope>NUCLEOTIDE SEQUENCE</scope>
</reference>
<organism evidence="1">
    <name type="scientific">Anguilla anguilla</name>
    <name type="common">European freshwater eel</name>
    <name type="synonym">Muraena anguilla</name>
    <dbReference type="NCBI Taxonomy" id="7936"/>
    <lineage>
        <taxon>Eukaryota</taxon>
        <taxon>Metazoa</taxon>
        <taxon>Chordata</taxon>
        <taxon>Craniata</taxon>
        <taxon>Vertebrata</taxon>
        <taxon>Euteleostomi</taxon>
        <taxon>Actinopterygii</taxon>
        <taxon>Neopterygii</taxon>
        <taxon>Teleostei</taxon>
        <taxon>Anguilliformes</taxon>
        <taxon>Anguillidae</taxon>
        <taxon>Anguilla</taxon>
    </lineage>
</organism>